<dbReference type="Gene3D" id="3.90.1200.10">
    <property type="match status" value="1"/>
</dbReference>
<dbReference type="Pfam" id="PF01636">
    <property type="entry name" value="APH"/>
    <property type="match status" value="1"/>
</dbReference>
<proteinExistence type="inferred from homology"/>
<dbReference type="InterPro" id="IPR002575">
    <property type="entry name" value="Aminoglycoside_PTrfase"/>
</dbReference>
<dbReference type="SUPFAM" id="SSF56112">
    <property type="entry name" value="Protein kinase-like (PK-like)"/>
    <property type="match status" value="1"/>
</dbReference>
<reference evidence="12 13" key="1">
    <citation type="submission" date="2017-09" db="EMBL/GenBank/DDBJ databases">
        <title>Comparative genomics of rhizobia isolated from Phaseolus vulgaris in China.</title>
        <authorList>
            <person name="Tong W."/>
        </authorList>
    </citation>
    <scope>NUCLEOTIDE SEQUENCE [LARGE SCALE GENOMIC DNA]</scope>
    <source>
        <strain evidence="12 13">PCH1</strain>
    </source>
</reference>
<keyword evidence="6" id="KW-0479">Metal-binding</keyword>
<dbReference type="EMBL" id="NWTC01000017">
    <property type="protein sequence ID" value="PDT45926.1"/>
    <property type="molecule type" value="Genomic_DNA"/>
</dbReference>
<evidence type="ECO:0000256" key="1">
    <source>
        <dbReference type="ARBA" id="ARBA00004496"/>
    </source>
</evidence>
<organism evidence="12 13">
    <name type="scientific">Rhizobium fredii</name>
    <name type="common">Sinorhizobium fredii</name>
    <dbReference type="NCBI Taxonomy" id="380"/>
    <lineage>
        <taxon>Bacteria</taxon>
        <taxon>Pseudomonadati</taxon>
        <taxon>Pseudomonadota</taxon>
        <taxon>Alphaproteobacteria</taxon>
        <taxon>Hyphomicrobiales</taxon>
        <taxon>Rhizobiaceae</taxon>
        <taxon>Sinorhizobium/Ensifer group</taxon>
        <taxon>Sinorhizobium</taxon>
    </lineage>
</organism>
<dbReference type="Gene3D" id="3.40.50.300">
    <property type="entry name" value="P-loop containing nucleotide triphosphate hydrolases"/>
    <property type="match status" value="1"/>
</dbReference>
<dbReference type="Proteomes" id="UP000220353">
    <property type="component" value="Unassembled WGS sequence"/>
</dbReference>
<dbReference type="InterPro" id="IPR011009">
    <property type="entry name" value="Kinase-like_dom_sf"/>
</dbReference>
<comment type="subcellular location">
    <subcellularLocation>
        <location evidence="1">Cytoplasm</location>
    </subcellularLocation>
</comment>
<evidence type="ECO:0000256" key="7">
    <source>
        <dbReference type="ARBA" id="ARBA00022741"/>
    </source>
</evidence>
<evidence type="ECO:0000256" key="6">
    <source>
        <dbReference type="ARBA" id="ARBA00022723"/>
    </source>
</evidence>
<keyword evidence="5" id="KW-0819">tRNA processing</keyword>
<dbReference type="GO" id="GO:0016740">
    <property type="term" value="F:transferase activity"/>
    <property type="evidence" value="ECO:0007669"/>
    <property type="project" value="UniProtKB-KW"/>
</dbReference>
<dbReference type="InterPro" id="IPR027417">
    <property type="entry name" value="P-loop_NTPase"/>
</dbReference>
<dbReference type="RefSeq" id="WP_014330405.1">
    <property type="nucleotide sequence ID" value="NZ_JBGBZV010000002.1"/>
</dbReference>
<keyword evidence="8" id="KW-0067">ATP-binding</keyword>
<keyword evidence="4" id="KW-0963">Cytoplasm</keyword>
<dbReference type="GO" id="GO:0005524">
    <property type="term" value="F:ATP binding"/>
    <property type="evidence" value="ECO:0007669"/>
    <property type="project" value="UniProtKB-KW"/>
</dbReference>
<evidence type="ECO:0000256" key="8">
    <source>
        <dbReference type="ARBA" id="ARBA00022840"/>
    </source>
</evidence>
<dbReference type="GO" id="GO:0005737">
    <property type="term" value="C:cytoplasm"/>
    <property type="evidence" value="ECO:0007669"/>
    <property type="project" value="UniProtKB-SubCell"/>
</dbReference>
<dbReference type="GO" id="GO:0002949">
    <property type="term" value="P:tRNA threonylcarbamoyladenosine modification"/>
    <property type="evidence" value="ECO:0007669"/>
    <property type="project" value="InterPro"/>
</dbReference>
<gene>
    <name evidence="12" type="ORF">CO661_21230</name>
</gene>
<dbReference type="InterPro" id="IPR003442">
    <property type="entry name" value="T6A_TsaE"/>
</dbReference>
<dbReference type="PANTHER" id="PTHR33540:SF2">
    <property type="entry name" value="TRNA THREONYLCARBAMOYLADENOSINE BIOSYNTHESIS PROTEIN TSAE"/>
    <property type="match status" value="1"/>
</dbReference>
<sequence>MKSLERLLKDEAATIEFGEDLALALKKGDCVGLSGDLGAGKSTFARAFLRAMADDEGLEVPSPTFTLVQSYELRIPVAHFDLYRLADASELDELGFDEALSEGICLVEWPEKAEEALPAERITLSFTHEGEGRRVRITGPDAAFERIARSLAIRAFLSDAGYPHASRRHLSGDASVRAYESIHDGEPAKILMDAARHKPGPILQDGKYYQQLAHIAEDVIPFVAISELLRQRGLAAPAIFARDLDKGLLLIEDLGSEGILDAEGRPVAERYLEAARLLGRLHAALPERDIAVADEIVHHIPDFDRTAIKIETSLLIDWYLPWKRGLPASDTERSDYFAIWDELIDILGLAEKNLLLRDFHSPNILWRPDRLGLDRIGIIDFQDAMIGPTAYDVAALVQDARVTIDGALADRLLGAYRTERRLHGGFDETAFLRDWHIMAAQRNCKLAGIWVRLKERDGKPGYMQHMPRTFAYLQHALTHEVLTPLREWCIKAGILASESAN</sequence>
<evidence type="ECO:0000313" key="13">
    <source>
        <dbReference type="Proteomes" id="UP000220353"/>
    </source>
</evidence>
<evidence type="ECO:0000259" key="11">
    <source>
        <dbReference type="Pfam" id="PF01636"/>
    </source>
</evidence>
<accession>A0A2A6LUL0</accession>
<keyword evidence="7" id="KW-0547">Nucleotide-binding</keyword>
<name>A0A2A6LUL0_RHIFR</name>
<dbReference type="PIRSF" id="PIRSF036599">
    <property type="entry name" value="AtpPhos"/>
    <property type="match status" value="1"/>
</dbReference>
<comment type="caution">
    <text evidence="12">The sequence shown here is derived from an EMBL/GenBank/DDBJ whole genome shotgun (WGS) entry which is preliminary data.</text>
</comment>
<dbReference type="SUPFAM" id="SSF52540">
    <property type="entry name" value="P-loop containing nucleoside triphosphate hydrolases"/>
    <property type="match status" value="1"/>
</dbReference>
<dbReference type="AlphaFoldDB" id="A0A2A6LUL0"/>
<comment type="similarity">
    <text evidence="2">Belongs to the TsaE family.</text>
</comment>
<protein>
    <recommendedName>
        <fullName evidence="3">tRNA threonylcarbamoyladenosine biosynthesis protein TsaE</fullName>
    </recommendedName>
    <alternativeName>
        <fullName evidence="10">t(6)A37 threonylcarbamoyladenosine biosynthesis protein TsaE</fullName>
    </alternativeName>
</protein>
<evidence type="ECO:0000256" key="4">
    <source>
        <dbReference type="ARBA" id="ARBA00022490"/>
    </source>
</evidence>
<dbReference type="Pfam" id="PF02367">
    <property type="entry name" value="TsaE"/>
    <property type="match status" value="1"/>
</dbReference>
<dbReference type="GO" id="GO:0046872">
    <property type="term" value="F:metal ion binding"/>
    <property type="evidence" value="ECO:0007669"/>
    <property type="project" value="UniProtKB-KW"/>
</dbReference>
<dbReference type="InterPro" id="IPR012180">
    <property type="entry name" value="Bifunc_ATPase/PTrfase"/>
</dbReference>
<evidence type="ECO:0000256" key="5">
    <source>
        <dbReference type="ARBA" id="ARBA00022694"/>
    </source>
</evidence>
<evidence type="ECO:0000256" key="9">
    <source>
        <dbReference type="ARBA" id="ARBA00022842"/>
    </source>
</evidence>
<evidence type="ECO:0000256" key="2">
    <source>
        <dbReference type="ARBA" id="ARBA00007599"/>
    </source>
</evidence>
<evidence type="ECO:0000256" key="3">
    <source>
        <dbReference type="ARBA" id="ARBA00019010"/>
    </source>
</evidence>
<keyword evidence="9" id="KW-0460">Magnesium</keyword>
<dbReference type="PANTHER" id="PTHR33540">
    <property type="entry name" value="TRNA THREONYLCARBAMOYLADENOSINE BIOSYNTHESIS PROTEIN TSAE"/>
    <property type="match status" value="1"/>
</dbReference>
<keyword evidence="12" id="KW-0808">Transferase</keyword>
<dbReference type="Gene3D" id="3.30.200.20">
    <property type="entry name" value="Phosphorylase Kinase, domain 1"/>
    <property type="match status" value="1"/>
</dbReference>
<evidence type="ECO:0000313" key="12">
    <source>
        <dbReference type="EMBL" id="PDT45926.1"/>
    </source>
</evidence>
<feature type="domain" description="Aminoglycoside phosphotransferase" evidence="11">
    <location>
        <begin position="170"/>
        <end position="421"/>
    </location>
</feature>
<evidence type="ECO:0000256" key="10">
    <source>
        <dbReference type="ARBA" id="ARBA00032441"/>
    </source>
</evidence>